<protein>
    <submittedName>
        <fullName evidence="1">Uncharacterized protein</fullName>
    </submittedName>
</protein>
<organism evidence="1 2">
    <name type="scientific">Peronospora matthiolae</name>
    <dbReference type="NCBI Taxonomy" id="2874970"/>
    <lineage>
        <taxon>Eukaryota</taxon>
        <taxon>Sar</taxon>
        <taxon>Stramenopiles</taxon>
        <taxon>Oomycota</taxon>
        <taxon>Peronosporomycetes</taxon>
        <taxon>Peronosporales</taxon>
        <taxon>Peronosporaceae</taxon>
        <taxon>Peronospora</taxon>
    </lineage>
</organism>
<comment type="caution">
    <text evidence="1">The sequence shown here is derived from an EMBL/GenBank/DDBJ whole genome shotgun (WGS) entry which is preliminary data.</text>
</comment>
<reference evidence="1" key="1">
    <citation type="submission" date="2024-01" db="EMBL/GenBank/DDBJ databases">
        <authorList>
            <person name="Webb A."/>
        </authorList>
    </citation>
    <scope>NUCLEOTIDE SEQUENCE</scope>
    <source>
        <strain evidence="1">Pm1</strain>
    </source>
</reference>
<evidence type="ECO:0000313" key="2">
    <source>
        <dbReference type="Proteomes" id="UP001162060"/>
    </source>
</evidence>
<gene>
    <name evidence="1" type="ORF">PM001_LOCUS7472</name>
</gene>
<dbReference type="EMBL" id="CAKLBY020000065">
    <property type="protein sequence ID" value="CAK7922128.1"/>
    <property type="molecule type" value="Genomic_DNA"/>
</dbReference>
<dbReference type="Proteomes" id="UP001162060">
    <property type="component" value="Unassembled WGS sequence"/>
</dbReference>
<evidence type="ECO:0000313" key="1">
    <source>
        <dbReference type="EMBL" id="CAK7922128.1"/>
    </source>
</evidence>
<dbReference type="AlphaFoldDB" id="A0AAV1TL72"/>
<accession>A0AAV1TL72</accession>
<proteinExistence type="predicted"/>
<name>A0AAV1TL72_9STRA</name>
<sequence length="66" mass="7335">MKSEVTVGKWMWDSADKSSKDGSTQYPRTTLGVWMGVDDLNSGLPSFSSHVVLSKESENRYDTCDS</sequence>